<evidence type="ECO:0000313" key="1">
    <source>
        <dbReference type="EMBL" id="MBO0904399.1"/>
    </source>
</evidence>
<name>A0ABS3J3Z1_9HYPH</name>
<dbReference type="Proteomes" id="UP000664288">
    <property type="component" value="Unassembled WGS sequence"/>
</dbReference>
<organism evidence="1 2">
    <name type="scientific">Jiella sonneratiae</name>
    <dbReference type="NCBI Taxonomy" id="2816856"/>
    <lineage>
        <taxon>Bacteria</taxon>
        <taxon>Pseudomonadati</taxon>
        <taxon>Pseudomonadota</taxon>
        <taxon>Alphaproteobacteria</taxon>
        <taxon>Hyphomicrobiales</taxon>
        <taxon>Aurantimonadaceae</taxon>
        <taxon>Jiella</taxon>
    </lineage>
</organism>
<sequence length="171" mass="18154">MTLITEDGAAEDRFTRADTLEAALAAEGPVLVPLPVAADYLAKRPGAETGISVPGATSIDEIRPHLAAAALVAVEFPGFSDGRGFSLARKIRREGFAGTLRASGPLIADQFADALACGFTEVELPETMANRQPVQQWLAAKETMSVHYQTGYGTEPSILQQRLTARKGATR</sequence>
<accession>A0ABS3J3Z1</accession>
<evidence type="ECO:0000313" key="2">
    <source>
        <dbReference type="Proteomes" id="UP000664288"/>
    </source>
</evidence>
<proteinExistence type="predicted"/>
<keyword evidence="2" id="KW-1185">Reference proteome</keyword>
<protein>
    <submittedName>
        <fullName evidence="1">DUF934 domain-containing protein</fullName>
    </submittedName>
</protein>
<comment type="caution">
    <text evidence="1">The sequence shown here is derived from an EMBL/GenBank/DDBJ whole genome shotgun (WGS) entry which is preliminary data.</text>
</comment>
<dbReference type="EMBL" id="JAFMPY010000011">
    <property type="protein sequence ID" value="MBO0904399.1"/>
    <property type="molecule type" value="Genomic_DNA"/>
</dbReference>
<dbReference type="Pfam" id="PF06073">
    <property type="entry name" value="DUF934"/>
    <property type="match status" value="1"/>
</dbReference>
<reference evidence="1 2" key="1">
    <citation type="submission" date="2021-03" db="EMBL/GenBank/DDBJ databases">
        <title>Whole genome sequence of Jiella sp. MQZ13P-4.</title>
        <authorList>
            <person name="Tuo L."/>
        </authorList>
    </citation>
    <scope>NUCLEOTIDE SEQUENCE [LARGE SCALE GENOMIC DNA]</scope>
    <source>
        <strain evidence="1 2">MQZ13P-4</strain>
    </source>
</reference>
<gene>
    <name evidence="1" type="ORF">J1C47_12185</name>
</gene>
<dbReference type="RefSeq" id="WP_207351047.1">
    <property type="nucleotide sequence ID" value="NZ_JAFMPY010000011.1"/>
</dbReference>
<dbReference type="InterPro" id="IPR008318">
    <property type="entry name" value="UCP030820"/>
</dbReference>